<name>A0ABV9DPR9_9BACI</name>
<feature type="transmembrane region" description="Helical" evidence="1">
    <location>
        <begin position="201"/>
        <end position="222"/>
    </location>
</feature>
<organism evidence="2 3">
    <name type="scientific">Virgibacillus kekensis</name>
    <dbReference type="NCBI Taxonomy" id="202261"/>
    <lineage>
        <taxon>Bacteria</taxon>
        <taxon>Bacillati</taxon>
        <taxon>Bacillota</taxon>
        <taxon>Bacilli</taxon>
        <taxon>Bacillales</taxon>
        <taxon>Bacillaceae</taxon>
        <taxon>Virgibacillus</taxon>
    </lineage>
</organism>
<dbReference type="RefSeq" id="WP_390297952.1">
    <property type="nucleotide sequence ID" value="NZ_JBHSFU010000009.1"/>
</dbReference>
<proteinExistence type="predicted"/>
<comment type="caution">
    <text evidence="2">The sequence shown here is derived from an EMBL/GenBank/DDBJ whole genome shotgun (WGS) entry which is preliminary data.</text>
</comment>
<keyword evidence="1" id="KW-0472">Membrane</keyword>
<feature type="transmembrane region" description="Helical" evidence="1">
    <location>
        <begin position="156"/>
        <end position="181"/>
    </location>
</feature>
<reference evidence="3" key="1">
    <citation type="journal article" date="2019" name="Int. J. Syst. Evol. Microbiol.">
        <title>The Global Catalogue of Microorganisms (GCM) 10K type strain sequencing project: providing services to taxonomists for standard genome sequencing and annotation.</title>
        <authorList>
            <consortium name="The Broad Institute Genomics Platform"/>
            <consortium name="The Broad Institute Genome Sequencing Center for Infectious Disease"/>
            <person name="Wu L."/>
            <person name="Ma J."/>
        </authorList>
    </citation>
    <scope>NUCLEOTIDE SEQUENCE [LARGE SCALE GENOMIC DNA]</scope>
    <source>
        <strain evidence="3">CGMCC 4.7426</strain>
    </source>
</reference>
<feature type="transmembrane region" description="Helical" evidence="1">
    <location>
        <begin position="33"/>
        <end position="51"/>
    </location>
</feature>
<feature type="transmembrane region" description="Helical" evidence="1">
    <location>
        <begin position="243"/>
        <end position="269"/>
    </location>
</feature>
<feature type="transmembrane region" description="Helical" evidence="1">
    <location>
        <begin position="323"/>
        <end position="341"/>
    </location>
</feature>
<dbReference type="InterPro" id="IPR025291">
    <property type="entry name" value="DUF4153"/>
</dbReference>
<evidence type="ECO:0000313" key="3">
    <source>
        <dbReference type="Proteomes" id="UP001595989"/>
    </source>
</evidence>
<protein>
    <submittedName>
        <fullName evidence="2">DUF4153 domain-containing protein</fullName>
    </submittedName>
</protein>
<evidence type="ECO:0000256" key="1">
    <source>
        <dbReference type="SAM" id="Phobius"/>
    </source>
</evidence>
<evidence type="ECO:0000313" key="2">
    <source>
        <dbReference type="EMBL" id="MFC4559558.1"/>
    </source>
</evidence>
<feature type="transmembrane region" description="Helical" evidence="1">
    <location>
        <begin position="84"/>
        <end position="104"/>
    </location>
</feature>
<keyword evidence="1" id="KW-1133">Transmembrane helix</keyword>
<feature type="transmembrane region" description="Helical" evidence="1">
    <location>
        <begin position="289"/>
        <end position="311"/>
    </location>
</feature>
<feature type="transmembrane region" description="Helical" evidence="1">
    <location>
        <begin position="357"/>
        <end position="375"/>
    </location>
</feature>
<dbReference type="Proteomes" id="UP001595989">
    <property type="component" value="Unassembled WGS sequence"/>
</dbReference>
<gene>
    <name evidence="2" type="ORF">ACFO3D_15265</name>
</gene>
<feature type="transmembrane region" description="Helical" evidence="1">
    <location>
        <begin position="387"/>
        <end position="404"/>
    </location>
</feature>
<keyword evidence="1" id="KW-0812">Transmembrane</keyword>
<sequence length="492" mass="57245">MDAEVKQKDWMFLLVCLGLGVLAELSFFHGMIGVSYLVFLTGFYGVVFYRFRQTFTHRRIGLLVMVCIWMLAAGYLLYDNVFFYVLNLLAIPFLVYFHIVLITSPNNLKWSRPKFAVRLAAKFGQGMKYCAFFFNKTFRRVFRNLNEQTAQTVKRVLVGLVIGVPLLFLITALLMSADAVFQEMILELPMFILDLNFLESVFRTAAVMIFTFLFFGILQVLVVKTKKSSPKPVQESGTTAISLNSVTAVTILILLNTVYVLFAVVQFTYFFGDGLQEGYTFAEYARRGFFELVIVTMINWTILICCLKLITDMRDSMKRFLKLMYSLLIIVSGVMLASAYQRLSMYEAAYGFTLDRLLAHAFMIFLMVIFAYTLIRVWIEGIELLHFYLIAGLICYTVLNVVHIEQLVVEENLERYEDTGKLDIHYLNTLGYTGIEGLIELYKQEPEYPELERILYYRQLHMKEQTLNSWQSYNFTKRDVREELMKLDLERQ</sequence>
<accession>A0ABV9DPR9</accession>
<feature type="transmembrane region" description="Helical" evidence="1">
    <location>
        <begin position="60"/>
        <end position="78"/>
    </location>
</feature>
<keyword evidence="3" id="KW-1185">Reference proteome</keyword>
<dbReference type="EMBL" id="JBHSFU010000009">
    <property type="protein sequence ID" value="MFC4559558.1"/>
    <property type="molecule type" value="Genomic_DNA"/>
</dbReference>
<dbReference type="Pfam" id="PF13687">
    <property type="entry name" value="DUF4153"/>
    <property type="match status" value="1"/>
</dbReference>